<dbReference type="AlphaFoldDB" id="A0A482Y310"/>
<dbReference type="Proteomes" id="UP000292704">
    <property type="component" value="Unassembled WGS sequence"/>
</dbReference>
<protein>
    <submittedName>
        <fullName evidence="1">Uncharacterized protein</fullName>
    </submittedName>
</protein>
<dbReference type="OrthoDB" id="380308at2157"/>
<evidence type="ECO:0000313" key="2">
    <source>
        <dbReference type="Proteomes" id="UP000292704"/>
    </source>
</evidence>
<organism evidence="1 2">
    <name type="scientific">Natrinema altunense</name>
    <dbReference type="NCBI Taxonomy" id="222984"/>
    <lineage>
        <taxon>Archaea</taxon>
        <taxon>Methanobacteriati</taxon>
        <taxon>Methanobacteriota</taxon>
        <taxon>Stenosarchaea group</taxon>
        <taxon>Halobacteria</taxon>
        <taxon>Halobacteriales</taxon>
        <taxon>Natrialbaceae</taxon>
        <taxon>Natrinema</taxon>
    </lineage>
</organism>
<accession>A0A482Y310</accession>
<sequence length="104" mass="11742">MTDDEQQQRALAAVGREVLAFELETIADDLHVEFNRAAKAVQNADRITEDDVQAVQHTLERADMFVDTLYDACPNAERPPRLAELMTREEGIEVTERSSRNPGE</sequence>
<dbReference type="RefSeq" id="WP_130171366.1">
    <property type="nucleotide sequence ID" value="NZ_SHMR01000007.1"/>
</dbReference>
<reference evidence="1 2" key="1">
    <citation type="submission" date="2019-02" db="EMBL/GenBank/DDBJ databases">
        <title>Genome analysis provides insights into bioremediation potentialities and Haloocin production by Natrinema altunense strain 4.1R isolated from Chott Douz in Tunisian desert.</title>
        <authorList>
            <person name="Najjari A."/>
            <person name="Youssef N."/>
            <person name="Ben Dhia O."/>
            <person name="Ferjani R."/>
            <person name="El Hidri D."/>
            <person name="Ouzari H.I."/>
            <person name="Cherif A."/>
        </authorList>
    </citation>
    <scope>NUCLEOTIDE SEQUENCE [LARGE SCALE GENOMIC DNA]</scope>
    <source>
        <strain evidence="1 2">4.1R</strain>
    </source>
</reference>
<gene>
    <name evidence="1" type="ORF">ELS17_15310</name>
</gene>
<comment type="caution">
    <text evidence="1">The sequence shown here is derived from an EMBL/GenBank/DDBJ whole genome shotgun (WGS) entry which is preliminary data.</text>
</comment>
<dbReference type="EMBL" id="SHMR01000007">
    <property type="protein sequence ID" value="RZH67127.1"/>
    <property type="molecule type" value="Genomic_DNA"/>
</dbReference>
<name>A0A482Y310_9EURY</name>
<proteinExistence type="predicted"/>
<evidence type="ECO:0000313" key="1">
    <source>
        <dbReference type="EMBL" id="RZH67127.1"/>
    </source>
</evidence>